<sequence>MSQIDCGGTGPERGGRGRPRPSPVAVRPSPHGPGAVRASVPEPREVPADARRDVRDGSAPVLRGRFKTRRTGGSAGLRGGVGVLPLPCRTSGLEEGSGGGRAP</sequence>
<comment type="caution">
    <text evidence="2">The sequence shown here is derived from an EMBL/GenBank/DDBJ whole genome shotgun (WGS) entry which is preliminary data.</text>
</comment>
<reference evidence="3" key="1">
    <citation type="journal article" date="2019" name="Int. J. Syst. Evol. Microbiol.">
        <title>The Global Catalogue of Microorganisms (GCM) 10K type strain sequencing project: providing services to taxonomists for standard genome sequencing and annotation.</title>
        <authorList>
            <consortium name="The Broad Institute Genomics Platform"/>
            <consortium name="The Broad Institute Genome Sequencing Center for Infectious Disease"/>
            <person name="Wu L."/>
            <person name="Ma J."/>
        </authorList>
    </citation>
    <scope>NUCLEOTIDE SEQUENCE [LARGE SCALE GENOMIC DNA]</scope>
    <source>
        <strain evidence="3">JCM 6921</strain>
    </source>
</reference>
<proteinExistence type="predicted"/>
<evidence type="ECO:0000313" key="3">
    <source>
        <dbReference type="Proteomes" id="UP001500058"/>
    </source>
</evidence>
<feature type="compositionally biased region" description="Basic and acidic residues" evidence="1">
    <location>
        <begin position="42"/>
        <end position="56"/>
    </location>
</feature>
<evidence type="ECO:0000313" key="2">
    <source>
        <dbReference type="EMBL" id="GAA2397744.1"/>
    </source>
</evidence>
<evidence type="ECO:0000256" key="1">
    <source>
        <dbReference type="SAM" id="MobiDB-lite"/>
    </source>
</evidence>
<dbReference type="EMBL" id="BAAATJ010000009">
    <property type="protein sequence ID" value="GAA2397744.1"/>
    <property type="molecule type" value="Genomic_DNA"/>
</dbReference>
<accession>A0ABP5VA77</accession>
<organism evidence="2 3">
    <name type="scientific">Streptomyces glaucosporus</name>
    <dbReference type="NCBI Taxonomy" id="284044"/>
    <lineage>
        <taxon>Bacteria</taxon>
        <taxon>Bacillati</taxon>
        <taxon>Actinomycetota</taxon>
        <taxon>Actinomycetes</taxon>
        <taxon>Kitasatosporales</taxon>
        <taxon>Streptomycetaceae</taxon>
        <taxon>Streptomyces</taxon>
    </lineage>
</organism>
<dbReference type="Proteomes" id="UP001500058">
    <property type="component" value="Unassembled WGS sequence"/>
</dbReference>
<gene>
    <name evidence="2" type="ORF">GCM10010420_24760</name>
</gene>
<protein>
    <submittedName>
        <fullName evidence="2">Uncharacterized protein</fullName>
    </submittedName>
</protein>
<feature type="region of interest" description="Disordered" evidence="1">
    <location>
        <begin position="1"/>
        <end position="60"/>
    </location>
</feature>
<name>A0ABP5VA77_9ACTN</name>
<keyword evidence="3" id="KW-1185">Reference proteome</keyword>